<keyword evidence="2" id="KW-0813">Transport</keyword>
<organism evidence="13">
    <name type="scientific">Salpingoeca rosetta (strain ATCC 50818 / BSB-021)</name>
    <dbReference type="NCBI Taxonomy" id="946362"/>
    <lineage>
        <taxon>Eukaryota</taxon>
        <taxon>Choanoflagellata</taxon>
        <taxon>Craspedida</taxon>
        <taxon>Salpingoecidae</taxon>
        <taxon>Salpingoeca</taxon>
    </lineage>
</organism>
<evidence type="ECO:0000313" key="13">
    <source>
        <dbReference type="Proteomes" id="UP000007799"/>
    </source>
</evidence>
<dbReference type="GO" id="GO:0005886">
    <property type="term" value="C:plasma membrane"/>
    <property type="evidence" value="ECO:0007669"/>
    <property type="project" value="UniProtKB-SubCell"/>
</dbReference>
<dbReference type="SUPFAM" id="SSF52058">
    <property type="entry name" value="L domain-like"/>
    <property type="match status" value="1"/>
</dbReference>
<evidence type="ECO:0000256" key="6">
    <source>
        <dbReference type="ARBA" id="ARBA00022989"/>
    </source>
</evidence>
<dbReference type="Proteomes" id="UP000007799">
    <property type="component" value="Unassembled WGS sequence"/>
</dbReference>
<evidence type="ECO:0000256" key="8">
    <source>
        <dbReference type="ARBA" id="ARBA00023136"/>
    </source>
</evidence>
<keyword evidence="10" id="KW-0407">Ion channel</keyword>
<dbReference type="PANTHER" id="PTHR46473:SF23">
    <property type="entry name" value="GH08155P"/>
    <property type="match status" value="1"/>
</dbReference>
<dbReference type="Gene3D" id="3.80.10.10">
    <property type="entry name" value="Ribonuclease Inhibitor"/>
    <property type="match status" value="1"/>
</dbReference>
<keyword evidence="13" id="KW-1185">Reference proteome</keyword>
<dbReference type="AlphaFoldDB" id="F2UQV1"/>
<proteinExistence type="predicted"/>
<keyword evidence="9" id="KW-1015">Disulfide bond</keyword>
<keyword evidence="5" id="KW-0732">Signal</keyword>
<comment type="subcellular location">
    <subcellularLocation>
        <location evidence="1">Cell membrane</location>
        <topology evidence="1">Single-pass membrane protein</topology>
    </subcellularLocation>
</comment>
<reference evidence="12" key="1">
    <citation type="submission" date="2009-08" db="EMBL/GenBank/DDBJ databases">
        <title>Annotation of Salpingoeca rosetta.</title>
        <authorList>
            <consortium name="The Broad Institute Genome Sequencing Platform"/>
            <person name="Russ C."/>
            <person name="Cuomo C."/>
            <person name="Burger G."/>
            <person name="Gray M.W."/>
            <person name="Holland P.W.H."/>
            <person name="King N."/>
            <person name="Lang F.B.F."/>
            <person name="Roger A.J."/>
            <person name="Ruiz-Trillo I."/>
            <person name="Young S.K."/>
            <person name="Zeng Q."/>
            <person name="Gargeya S."/>
            <person name="Alvarado L."/>
            <person name="Berlin A."/>
            <person name="Chapman S.B."/>
            <person name="Chen Z."/>
            <person name="Freedman E."/>
            <person name="Gellesch M."/>
            <person name="Goldberg J."/>
            <person name="Griggs A."/>
            <person name="Gujja S."/>
            <person name="Heilman E."/>
            <person name="Heiman D."/>
            <person name="Howarth C."/>
            <person name="Mehta T."/>
            <person name="Neiman D."/>
            <person name="Pearson M."/>
            <person name="Roberts A."/>
            <person name="Saif S."/>
            <person name="Shea T."/>
            <person name="Shenoy N."/>
            <person name="Sisk P."/>
            <person name="Stolte C."/>
            <person name="Sykes S."/>
            <person name="White J."/>
            <person name="Yandava C."/>
            <person name="Haas B."/>
            <person name="Nusbaum C."/>
            <person name="Birren B."/>
        </authorList>
    </citation>
    <scope>NUCLEOTIDE SEQUENCE [LARGE SCALE GENOMIC DNA]</scope>
    <source>
        <strain evidence="12">ATCC 50818</strain>
    </source>
</reference>
<keyword evidence="6" id="KW-1133">Transmembrane helix</keyword>
<evidence type="ECO:0000256" key="4">
    <source>
        <dbReference type="ARBA" id="ARBA00022692"/>
    </source>
</evidence>
<keyword evidence="7" id="KW-0406">Ion transport</keyword>
<evidence type="ECO:0000256" key="1">
    <source>
        <dbReference type="ARBA" id="ARBA00004162"/>
    </source>
</evidence>
<evidence type="ECO:0008006" key="14">
    <source>
        <dbReference type="Google" id="ProtNLM"/>
    </source>
</evidence>
<dbReference type="OrthoDB" id="536881at2759"/>
<accession>F2UQV1</accession>
<feature type="region of interest" description="Disordered" evidence="11">
    <location>
        <begin position="46"/>
        <end position="80"/>
    </location>
</feature>
<dbReference type="EMBL" id="GL832990">
    <property type="protein sequence ID" value="EGD80006.1"/>
    <property type="molecule type" value="Genomic_DNA"/>
</dbReference>
<keyword evidence="3" id="KW-1003">Cell membrane</keyword>
<protein>
    <recommendedName>
        <fullName evidence="14">Receptor L-domain domain-containing protein</fullName>
    </recommendedName>
</protein>
<dbReference type="GeneID" id="16068863"/>
<evidence type="ECO:0000256" key="7">
    <source>
        <dbReference type="ARBA" id="ARBA00023065"/>
    </source>
</evidence>
<evidence type="ECO:0000256" key="2">
    <source>
        <dbReference type="ARBA" id="ARBA00022448"/>
    </source>
</evidence>
<feature type="compositionally biased region" description="Low complexity" evidence="11">
    <location>
        <begin position="46"/>
        <end position="71"/>
    </location>
</feature>
<dbReference type="InParanoid" id="F2UQV1"/>
<dbReference type="InterPro" id="IPR051432">
    <property type="entry name" value="KCNMA1_auxiliary"/>
</dbReference>
<sequence length="421" mass="43737">MDASGNVPVRQGARMRKMLLLCGAGLVAAVLLVAVPIDFGGGSNNSDNSASGAASSSDNTNSNTDTNTATGLSGAGSASTTQSCTRVYDGVLDCSNATSRRLVSESGACAVASVVECCCDEFYALELVLGSIAVSRNTTELQFGDVQYVGGDVVVPGSYYDTGVLVSAAFEALQFVGGDVQMVFNHVTQVSTGQLTNLNGSLLLAYNDITSFDFGGLSIVNGDVDLSNNALTTIDFGALTRVEGDVDLAYNRLTNIDTFARLRTIAGRLDLSSNRLTKLVVDTLPNTIDEGASYACNAVSRLDWSGVFSTTGLCLAGNDLTSLELGYTRRIDGSLNLEDNDIASIDFGFLTTIDGSLVVSNNDLAAVDMFSLASVTGSLRISGNPSLVAFDCSDVGECVCPGFKGPLTRCPAFCATCPTYN</sequence>
<evidence type="ECO:0000256" key="5">
    <source>
        <dbReference type="ARBA" id="ARBA00022729"/>
    </source>
</evidence>
<evidence type="ECO:0000256" key="9">
    <source>
        <dbReference type="ARBA" id="ARBA00023157"/>
    </source>
</evidence>
<keyword evidence="4" id="KW-0812">Transmembrane</keyword>
<dbReference type="PANTHER" id="PTHR46473">
    <property type="entry name" value="GH08155P"/>
    <property type="match status" value="1"/>
</dbReference>
<evidence type="ECO:0000256" key="3">
    <source>
        <dbReference type="ARBA" id="ARBA00022475"/>
    </source>
</evidence>
<name>F2UQV1_SALR5</name>
<evidence type="ECO:0000313" key="12">
    <source>
        <dbReference type="EMBL" id="EGD80006.1"/>
    </source>
</evidence>
<dbReference type="InterPro" id="IPR032675">
    <property type="entry name" value="LRR_dom_sf"/>
</dbReference>
<gene>
    <name evidence="12" type="ORF">PTSG_10282</name>
</gene>
<evidence type="ECO:0000256" key="10">
    <source>
        <dbReference type="ARBA" id="ARBA00023303"/>
    </source>
</evidence>
<keyword evidence="8" id="KW-0472">Membrane</keyword>
<dbReference type="GO" id="GO:0034220">
    <property type="term" value="P:monoatomic ion transmembrane transport"/>
    <property type="evidence" value="ECO:0007669"/>
    <property type="project" value="UniProtKB-KW"/>
</dbReference>
<evidence type="ECO:0000256" key="11">
    <source>
        <dbReference type="SAM" id="MobiDB-lite"/>
    </source>
</evidence>
<dbReference type="RefSeq" id="XP_004988331.1">
    <property type="nucleotide sequence ID" value="XM_004988274.1"/>
</dbReference>
<dbReference type="KEGG" id="sre:PTSG_10282"/>